<feature type="transmembrane region" description="Helical" evidence="5">
    <location>
        <begin position="214"/>
        <end position="235"/>
    </location>
</feature>
<feature type="transmembrane region" description="Helical" evidence="5">
    <location>
        <begin position="68"/>
        <end position="92"/>
    </location>
</feature>
<name>A0ABX8EHU3_9ACTN</name>
<organism evidence="7 8">
    <name type="scientific">Nocardioides aquaticus</name>
    <dbReference type="NCBI Taxonomy" id="160826"/>
    <lineage>
        <taxon>Bacteria</taxon>
        <taxon>Bacillati</taxon>
        <taxon>Actinomycetota</taxon>
        <taxon>Actinomycetes</taxon>
        <taxon>Propionibacteriales</taxon>
        <taxon>Nocardioidaceae</taxon>
        <taxon>Nocardioides</taxon>
    </lineage>
</organism>
<dbReference type="RefSeq" id="WP_214058649.1">
    <property type="nucleotide sequence ID" value="NZ_BAAAHS010000177.1"/>
</dbReference>
<comment type="similarity">
    <text evidence="5">Belongs to the UPF0182 family.</text>
</comment>
<feature type="transmembrane region" description="Helical" evidence="5">
    <location>
        <begin position="294"/>
        <end position="314"/>
    </location>
</feature>
<comment type="subcellular location">
    <subcellularLocation>
        <location evidence="5">Cell membrane</location>
        <topology evidence="5">Multi-pass membrane protein</topology>
    </subcellularLocation>
</comment>
<feature type="transmembrane region" description="Helical" evidence="5">
    <location>
        <begin position="183"/>
        <end position="202"/>
    </location>
</feature>
<evidence type="ECO:0000256" key="4">
    <source>
        <dbReference type="ARBA" id="ARBA00023136"/>
    </source>
</evidence>
<dbReference type="HAMAP" id="MF_01600">
    <property type="entry name" value="UPF0182"/>
    <property type="match status" value="1"/>
</dbReference>
<evidence type="ECO:0000256" key="5">
    <source>
        <dbReference type="HAMAP-Rule" id="MF_01600"/>
    </source>
</evidence>
<evidence type="ECO:0000256" key="6">
    <source>
        <dbReference type="SAM" id="MobiDB-lite"/>
    </source>
</evidence>
<protein>
    <recommendedName>
        <fullName evidence="5">UPF0182 protein ENKNEFLB_01551</fullName>
    </recommendedName>
</protein>
<reference evidence="7 8" key="1">
    <citation type="submission" date="2021-05" db="EMBL/GenBank/DDBJ databases">
        <title>Complete genome of Nocardioides aquaticus KCTC 9944T isolated from meromictic and hypersaline Ekho Lake, Antarctica.</title>
        <authorList>
            <person name="Hwang K."/>
            <person name="Kim K.M."/>
            <person name="Choe H."/>
        </authorList>
    </citation>
    <scope>NUCLEOTIDE SEQUENCE [LARGE SCALE GENOMIC DNA]</scope>
    <source>
        <strain evidence="7 8">KCTC 9944</strain>
    </source>
</reference>
<keyword evidence="8" id="KW-1185">Reference proteome</keyword>
<evidence type="ECO:0000256" key="2">
    <source>
        <dbReference type="ARBA" id="ARBA00022692"/>
    </source>
</evidence>
<feature type="transmembrane region" description="Helical" evidence="5">
    <location>
        <begin position="269"/>
        <end position="287"/>
    </location>
</feature>
<sequence length="1027" mass="111313">MSELFDDEDPRRTAPPPPPGPSRRAKALLVTAGILVVLFFALTAFAALYTDRLWFSSVGYTEVFSTLLWTRVGLFVVFGVLMAVVVGLNMALAFRFRPTTRIATPDQNNLERYRQTIAPVRRLLLVGVAAVIGIFAGTSALGQWREYLLWRNGTDFGSTDAYFDRDIGFFVFDLPWLHFVTDFAMALMVVSALAAGLVHYLYGGIRLQAKRDKISGAAQVQLSVLLGIFVLAKAADYFLDRYDLVLQDGNLFTGMHNTDFNAVLPARNILAGIALVCALLFFVNVWRRTWQLPAVGLALLVLSSILMGMIWPAVVQQFQVKPSEADQEAEFIAANIDATRQAYDLEDVEPQEYTSEASVNASAAQGVAGSISSVPLVDPQLVRRTFEQRQQARNYYSVAPVLDVDRYIIDGVDRALVLGARELDQTGIPEADQNWSNLHTVYTHGDGIIAAYANQRPKNNSAEQTVATEADPEASSTDTADGAVWAEGIESTQDDLTELSDGYESRIYFGEQSPSYSIVGKASENAEDVELGLAGTTADQTTTYDGEGGVEVGSLFHQLLYAVKFGEPNFLLSGRVNENSKLLYDRAPSERIQKVAPWLTLDSDAYPAIVDGRVLWIVDGYTTTDQFPNAQRESFDTMTDDSLQDATPGFQTVPTDEINYMRQAVKATVDAYDGTVTLYAWDEEDPILQAWTSIFPDSVEPKSAISDELLEHLRYPEDLFKAQRYQYARYHVTDPVDFYQGNNRWAVPDDPNVDGALQPPYRLFTGLPAAEGEEVEGADEADPNAAVAEQTWSLTSTFVPFEREVLASFVSVNSDATSDEFGQMTVLELQDPNTPGPGIIANEFSQDPEVVSSLLPYRGTGAAEPSFGNLLTLPVQNGLIYIEPIYAQRSASESAYPILQFVTVSYGGEVGIDTTLTGALANAFGVDEIGSTDQAPGTGTGGGNGGNGGGNGGGGGGQAEDPGTLDEQILDTLREAQQAFDDADAAAADGDPVEYARLVVVAQNLISDATALADERDAAAGDPAAGE</sequence>
<proteinExistence type="inferred from homology"/>
<gene>
    <name evidence="7" type="ORF">ENKNEFLB_01551</name>
</gene>
<dbReference type="InterPro" id="IPR005372">
    <property type="entry name" value="UPF0182"/>
</dbReference>
<dbReference type="Pfam" id="PF03699">
    <property type="entry name" value="UPF0182"/>
    <property type="match status" value="1"/>
</dbReference>
<accession>A0ABX8EHU3</accession>
<feature type="transmembrane region" description="Helical" evidence="5">
    <location>
        <begin position="27"/>
        <end position="48"/>
    </location>
</feature>
<evidence type="ECO:0000313" key="7">
    <source>
        <dbReference type="EMBL" id="QVT79171.1"/>
    </source>
</evidence>
<evidence type="ECO:0000256" key="3">
    <source>
        <dbReference type="ARBA" id="ARBA00022989"/>
    </source>
</evidence>
<feature type="transmembrane region" description="Helical" evidence="5">
    <location>
        <begin position="123"/>
        <end position="144"/>
    </location>
</feature>
<evidence type="ECO:0000256" key="1">
    <source>
        <dbReference type="ARBA" id="ARBA00022475"/>
    </source>
</evidence>
<feature type="region of interest" description="Disordered" evidence="6">
    <location>
        <begin position="931"/>
        <end position="964"/>
    </location>
</feature>
<dbReference type="Proteomes" id="UP000679307">
    <property type="component" value="Chromosome"/>
</dbReference>
<keyword evidence="3 5" id="KW-1133">Transmembrane helix</keyword>
<feature type="region of interest" description="Disordered" evidence="6">
    <location>
        <begin position="1"/>
        <end position="23"/>
    </location>
</feature>
<feature type="compositionally biased region" description="Gly residues" evidence="6">
    <location>
        <begin position="938"/>
        <end position="958"/>
    </location>
</feature>
<keyword evidence="2 5" id="KW-0812">Transmembrane</keyword>
<dbReference type="PANTHER" id="PTHR39344:SF1">
    <property type="entry name" value="UPF0182 PROTEIN SLL1060"/>
    <property type="match status" value="1"/>
</dbReference>
<keyword evidence="4 5" id="KW-0472">Membrane</keyword>
<keyword evidence="1 5" id="KW-1003">Cell membrane</keyword>
<dbReference type="EMBL" id="CP075371">
    <property type="protein sequence ID" value="QVT79171.1"/>
    <property type="molecule type" value="Genomic_DNA"/>
</dbReference>
<evidence type="ECO:0000313" key="8">
    <source>
        <dbReference type="Proteomes" id="UP000679307"/>
    </source>
</evidence>
<dbReference type="PANTHER" id="PTHR39344">
    <property type="entry name" value="UPF0182 PROTEIN SLL1060"/>
    <property type="match status" value="1"/>
</dbReference>
<feature type="region of interest" description="Disordered" evidence="6">
    <location>
        <begin position="459"/>
        <end position="479"/>
    </location>
</feature>